<dbReference type="KEGG" id="aprc:113867600"/>
<dbReference type="PANTHER" id="PTHR46898:SF3">
    <property type="entry name" value="FUNGAL LIPASE-LIKE DOMAIN-CONTAINING PROTEIN"/>
    <property type="match status" value="1"/>
</dbReference>
<dbReference type="RefSeq" id="XP_027358799.1">
    <property type="nucleotide sequence ID" value="XM_027502998.1"/>
</dbReference>
<protein>
    <submittedName>
        <fullName evidence="2">Senescence-associated carboxylesterase 101-like</fullName>
    </submittedName>
</protein>
<dbReference type="GO" id="GO:0006952">
    <property type="term" value="P:defense response"/>
    <property type="evidence" value="ECO:0007669"/>
    <property type="project" value="InterPro"/>
</dbReference>
<dbReference type="AlphaFoldDB" id="A0A8B8LV79"/>
<evidence type="ECO:0000313" key="2">
    <source>
        <dbReference type="RefSeq" id="XP_027358799.1"/>
    </source>
</evidence>
<keyword evidence="1" id="KW-1185">Reference proteome</keyword>
<proteinExistence type="predicted"/>
<gene>
    <name evidence="2" type="primary">LOC113867600</name>
</gene>
<name>A0A8B8LV79_ABRPR</name>
<accession>A0A8B8LV79</accession>
<organism evidence="1 2">
    <name type="scientific">Abrus precatorius</name>
    <name type="common">Indian licorice</name>
    <name type="synonym">Glycine abrus</name>
    <dbReference type="NCBI Taxonomy" id="3816"/>
    <lineage>
        <taxon>Eukaryota</taxon>
        <taxon>Viridiplantae</taxon>
        <taxon>Streptophyta</taxon>
        <taxon>Embryophyta</taxon>
        <taxon>Tracheophyta</taxon>
        <taxon>Spermatophyta</taxon>
        <taxon>Magnoliopsida</taxon>
        <taxon>eudicotyledons</taxon>
        <taxon>Gunneridae</taxon>
        <taxon>Pentapetalae</taxon>
        <taxon>rosids</taxon>
        <taxon>fabids</taxon>
        <taxon>Fabales</taxon>
        <taxon>Fabaceae</taxon>
        <taxon>Papilionoideae</taxon>
        <taxon>50 kb inversion clade</taxon>
        <taxon>NPAAA clade</taxon>
        <taxon>indigoferoid/millettioid clade</taxon>
        <taxon>Abreae</taxon>
        <taxon>Abrus</taxon>
    </lineage>
</organism>
<dbReference type="GO" id="GO:0052689">
    <property type="term" value="F:carboxylic ester hydrolase activity"/>
    <property type="evidence" value="ECO:0007669"/>
    <property type="project" value="InterPro"/>
</dbReference>
<reference evidence="1" key="1">
    <citation type="journal article" date="2019" name="Toxins">
        <title>Detection of Abrin-Like and Prepropulchellin-Like Toxin Genes and Transcripts Using Whole Genome Sequencing and Full-Length Transcript Sequencing of Abrus precatorius.</title>
        <authorList>
            <person name="Hovde B.T."/>
            <person name="Daligault H.E."/>
            <person name="Hanschen E.R."/>
            <person name="Kunde Y.A."/>
            <person name="Johnson M.B."/>
            <person name="Starkenburg S.R."/>
            <person name="Johnson S.L."/>
        </authorList>
    </citation>
    <scope>NUCLEOTIDE SEQUENCE [LARGE SCALE GENOMIC DNA]</scope>
</reference>
<reference evidence="2" key="2">
    <citation type="submission" date="2025-08" db="UniProtKB">
        <authorList>
            <consortium name="RefSeq"/>
        </authorList>
    </citation>
    <scope>IDENTIFICATION</scope>
    <source>
        <tissue evidence="2">Young leaves</tissue>
    </source>
</reference>
<dbReference type="GeneID" id="113867600"/>
<sequence length="145" mass="16448">MAQSALLSSGVELAPLVISTGLLRRSWDAISSRYEGIVSNKGEGLSWKVYKDFDSDFMIIAFEATSDSFNFQADLTPSSALREENFLHFDFLCTKANPVFSINSTAFSLFYRNHQRLDEWKKSDFERLMMCVLIKLINSVLNLAV</sequence>
<dbReference type="InterPro" id="IPR044603">
    <property type="entry name" value="SAG101-like"/>
</dbReference>
<evidence type="ECO:0000313" key="1">
    <source>
        <dbReference type="Proteomes" id="UP000694853"/>
    </source>
</evidence>
<dbReference type="PANTHER" id="PTHR46898">
    <property type="entry name" value="SENESCENCE-ASSOCIATED CARBOXYLESTERASE 101"/>
    <property type="match status" value="1"/>
</dbReference>
<dbReference type="Proteomes" id="UP000694853">
    <property type="component" value="Unplaced"/>
</dbReference>